<dbReference type="AlphaFoldDB" id="A0A9P0B575"/>
<evidence type="ECO:0000313" key="3">
    <source>
        <dbReference type="Proteomes" id="UP001154078"/>
    </source>
</evidence>
<dbReference type="InterPro" id="IPR009832">
    <property type="entry name" value="DUF1397"/>
</dbReference>
<protein>
    <recommendedName>
        <fullName evidence="4">DUF19 domain-containing protein</fullName>
    </recommendedName>
</protein>
<dbReference type="Proteomes" id="UP001154078">
    <property type="component" value="Chromosome 4"/>
</dbReference>
<accession>A0A9P0B575</accession>
<keyword evidence="1" id="KW-0732">Signal</keyword>
<evidence type="ECO:0000313" key="2">
    <source>
        <dbReference type="EMBL" id="CAH0554586.1"/>
    </source>
</evidence>
<keyword evidence="3" id="KW-1185">Reference proteome</keyword>
<evidence type="ECO:0008006" key="4">
    <source>
        <dbReference type="Google" id="ProtNLM"/>
    </source>
</evidence>
<name>A0A9P0B575_BRAAE</name>
<reference evidence="2" key="1">
    <citation type="submission" date="2021-12" db="EMBL/GenBank/DDBJ databases">
        <authorList>
            <person name="King R."/>
        </authorList>
    </citation>
    <scope>NUCLEOTIDE SEQUENCE</scope>
</reference>
<proteinExistence type="predicted"/>
<dbReference type="EMBL" id="OV121135">
    <property type="protein sequence ID" value="CAH0554586.1"/>
    <property type="molecule type" value="Genomic_DNA"/>
</dbReference>
<dbReference type="OrthoDB" id="6760427at2759"/>
<dbReference type="Pfam" id="PF07165">
    <property type="entry name" value="DUF1397"/>
    <property type="match status" value="1"/>
</dbReference>
<gene>
    <name evidence="2" type="ORF">MELIAE_LOCUS6134</name>
</gene>
<organism evidence="2 3">
    <name type="scientific">Brassicogethes aeneus</name>
    <name type="common">Rape pollen beetle</name>
    <name type="synonym">Meligethes aeneus</name>
    <dbReference type="NCBI Taxonomy" id="1431903"/>
    <lineage>
        <taxon>Eukaryota</taxon>
        <taxon>Metazoa</taxon>
        <taxon>Ecdysozoa</taxon>
        <taxon>Arthropoda</taxon>
        <taxon>Hexapoda</taxon>
        <taxon>Insecta</taxon>
        <taxon>Pterygota</taxon>
        <taxon>Neoptera</taxon>
        <taxon>Endopterygota</taxon>
        <taxon>Coleoptera</taxon>
        <taxon>Polyphaga</taxon>
        <taxon>Cucujiformia</taxon>
        <taxon>Nitidulidae</taxon>
        <taxon>Meligethinae</taxon>
        <taxon>Brassicogethes</taxon>
    </lineage>
</organism>
<sequence>MRFIVLTLAAIAVVGSTVHASTALDTYESYLRSQSAQTLINLQRLKVRVEQICPGYSDRIIETVKNASVCFNEHRSEETMCSLIKKYQSKCFSPFYETFKECLPEENKFIPEFVGKTMSRVLDFACHTDGEHIFELGNTCIMNINRKTERCIRMVQSKVEQYETKKPTKTDLCSTASSLKGCFLSHINSACNNEITRQSYIGLYDALTSECQDMYITKVDNNELMD</sequence>
<feature type="signal peptide" evidence="1">
    <location>
        <begin position="1"/>
        <end position="23"/>
    </location>
</feature>
<feature type="chain" id="PRO_5040376369" description="DUF19 domain-containing protein" evidence="1">
    <location>
        <begin position="24"/>
        <end position="226"/>
    </location>
</feature>
<evidence type="ECO:0000256" key="1">
    <source>
        <dbReference type="SAM" id="SignalP"/>
    </source>
</evidence>